<dbReference type="GO" id="GO:0003677">
    <property type="term" value="F:DNA binding"/>
    <property type="evidence" value="ECO:0007669"/>
    <property type="project" value="UniProtKB-KW"/>
</dbReference>
<dbReference type="CDD" id="cd07377">
    <property type="entry name" value="WHTH_GntR"/>
    <property type="match status" value="1"/>
</dbReference>
<proteinExistence type="predicted"/>
<protein>
    <submittedName>
        <fullName evidence="5">Transcriptional regulator</fullName>
    </submittedName>
</protein>
<dbReference type="InterPro" id="IPR036390">
    <property type="entry name" value="WH_DNA-bd_sf"/>
</dbReference>
<evidence type="ECO:0000313" key="6">
    <source>
        <dbReference type="Proteomes" id="UP000186559"/>
    </source>
</evidence>
<dbReference type="InterPro" id="IPR011711">
    <property type="entry name" value="GntR_C"/>
</dbReference>
<dbReference type="OrthoDB" id="7620579at2"/>
<dbReference type="SMART" id="SM00345">
    <property type="entry name" value="HTH_GNTR"/>
    <property type="match status" value="1"/>
</dbReference>
<name>A0A1U7DBN5_9RHOB</name>
<keyword evidence="1" id="KW-0805">Transcription regulation</keyword>
<dbReference type="SMART" id="SM00895">
    <property type="entry name" value="FCD"/>
    <property type="match status" value="1"/>
</dbReference>
<dbReference type="AlphaFoldDB" id="A0A1U7DBN5"/>
<dbReference type="STRING" id="1229727.Ga0080559_TMP4747"/>
<dbReference type="InterPro" id="IPR036388">
    <property type="entry name" value="WH-like_DNA-bd_sf"/>
</dbReference>
<keyword evidence="6" id="KW-1185">Reference proteome</keyword>
<keyword evidence="3" id="KW-0804">Transcription</keyword>
<reference evidence="5 6" key="1">
    <citation type="submission" date="2016-03" db="EMBL/GenBank/DDBJ databases">
        <title>Deep-sea bacteria in the southern Pacific.</title>
        <authorList>
            <person name="Tang K."/>
        </authorList>
    </citation>
    <scope>NUCLEOTIDE SEQUENCE [LARGE SCALE GENOMIC DNA]</scope>
    <source>
        <strain evidence="5 6">JLT2016</strain>
    </source>
</reference>
<dbReference type="Proteomes" id="UP000186559">
    <property type="component" value="Chromosome"/>
</dbReference>
<evidence type="ECO:0000256" key="1">
    <source>
        <dbReference type="ARBA" id="ARBA00023015"/>
    </source>
</evidence>
<feature type="domain" description="HTH gntR-type" evidence="4">
    <location>
        <begin position="3"/>
        <end position="70"/>
    </location>
</feature>
<dbReference type="GO" id="GO:0003700">
    <property type="term" value="F:DNA-binding transcription factor activity"/>
    <property type="evidence" value="ECO:0007669"/>
    <property type="project" value="InterPro"/>
</dbReference>
<sequence>MSTRTAETIYTTLVDDIIAGRMAPGAPLVETTLAEQFGVSRTPVREALQRLEQANLAERGARRAVVVRRMAPEDLAELFEAAGEIESGLAALAAQRMSEIERRRLVAVLDEGEGCDDPVVYAEVNARFHDIIKTGARNAMLAATLEDMNLRTLSWRAANFHEDSGRLAASKAEHRAIAEAILAHDAETTRRQMRSHVAAAFMALSDTLSRRG</sequence>
<dbReference type="SUPFAM" id="SSF48008">
    <property type="entry name" value="GntR ligand-binding domain-like"/>
    <property type="match status" value="1"/>
</dbReference>
<dbReference type="SUPFAM" id="SSF46785">
    <property type="entry name" value="Winged helix' DNA-binding domain"/>
    <property type="match status" value="1"/>
</dbReference>
<evidence type="ECO:0000256" key="2">
    <source>
        <dbReference type="ARBA" id="ARBA00023125"/>
    </source>
</evidence>
<dbReference type="KEGG" id="tpro:Ga0080559_TMP4747"/>
<dbReference type="Pfam" id="PF07729">
    <property type="entry name" value="FCD"/>
    <property type="match status" value="1"/>
</dbReference>
<evidence type="ECO:0000259" key="4">
    <source>
        <dbReference type="PROSITE" id="PS50949"/>
    </source>
</evidence>
<dbReference type="Gene3D" id="1.20.120.530">
    <property type="entry name" value="GntR ligand-binding domain-like"/>
    <property type="match status" value="1"/>
</dbReference>
<dbReference type="PROSITE" id="PS50949">
    <property type="entry name" value="HTH_GNTR"/>
    <property type="match status" value="1"/>
</dbReference>
<keyword evidence="2" id="KW-0238">DNA-binding</keyword>
<organism evidence="5 6">
    <name type="scientific">Salipiger profundus</name>
    <dbReference type="NCBI Taxonomy" id="1229727"/>
    <lineage>
        <taxon>Bacteria</taxon>
        <taxon>Pseudomonadati</taxon>
        <taxon>Pseudomonadota</taxon>
        <taxon>Alphaproteobacteria</taxon>
        <taxon>Rhodobacterales</taxon>
        <taxon>Roseobacteraceae</taxon>
        <taxon>Salipiger</taxon>
    </lineage>
</organism>
<dbReference type="PANTHER" id="PTHR43537:SF49">
    <property type="entry name" value="TRANSCRIPTIONAL REGULATORY PROTEIN"/>
    <property type="match status" value="1"/>
</dbReference>
<dbReference type="Gene3D" id="1.10.10.10">
    <property type="entry name" value="Winged helix-like DNA-binding domain superfamily/Winged helix DNA-binding domain"/>
    <property type="match status" value="1"/>
</dbReference>
<gene>
    <name evidence="5" type="ORF">Ga0080559_TMP4747</name>
</gene>
<dbReference type="PANTHER" id="PTHR43537">
    <property type="entry name" value="TRANSCRIPTIONAL REGULATOR, GNTR FAMILY"/>
    <property type="match status" value="1"/>
</dbReference>
<evidence type="ECO:0000313" key="5">
    <source>
        <dbReference type="EMBL" id="APX25543.1"/>
    </source>
</evidence>
<dbReference type="EMBL" id="CP014796">
    <property type="protein sequence ID" value="APX25543.1"/>
    <property type="molecule type" value="Genomic_DNA"/>
</dbReference>
<dbReference type="Pfam" id="PF00392">
    <property type="entry name" value="GntR"/>
    <property type="match status" value="1"/>
</dbReference>
<dbReference type="InterPro" id="IPR008920">
    <property type="entry name" value="TF_FadR/GntR_C"/>
</dbReference>
<dbReference type="RefSeq" id="WP_083697958.1">
    <property type="nucleotide sequence ID" value="NZ_BMEW01000002.1"/>
</dbReference>
<evidence type="ECO:0000256" key="3">
    <source>
        <dbReference type="ARBA" id="ARBA00023163"/>
    </source>
</evidence>
<dbReference type="InterPro" id="IPR000524">
    <property type="entry name" value="Tscrpt_reg_HTH_GntR"/>
</dbReference>
<accession>A0A1U7DBN5</accession>